<keyword evidence="4" id="KW-1185">Reference proteome</keyword>
<evidence type="ECO:0000256" key="1">
    <source>
        <dbReference type="SAM" id="MobiDB-lite"/>
    </source>
</evidence>
<evidence type="ECO:0000313" key="3">
    <source>
        <dbReference type="EMBL" id="KAL0466492.1"/>
    </source>
</evidence>
<dbReference type="Proteomes" id="UP001451303">
    <property type="component" value="Unassembled WGS sequence"/>
</dbReference>
<feature type="region of interest" description="Disordered" evidence="1">
    <location>
        <begin position="52"/>
        <end position="91"/>
    </location>
</feature>
<keyword evidence="2" id="KW-1133">Transmembrane helix</keyword>
<reference evidence="3 4" key="1">
    <citation type="submission" date="2023-09" db="EMBL/GenBank/DDBJ databases">
        <title>Multi-omics analysis of a traditional fermented food reveals byproduct-associated fungal strains for waste-to-food upcycling.</title>
        <authorList>
            <consortium name="Lawrence Berkeley National Laboratory"/>
            <person name="Rekdal V.M."/>
            <person name="Villalobos-Escobedo J.M."/>
            <person name="Rodriguez-Valeron N."/>
            <person name="Garcia M.O."/>
            <person name="Vasquez D.P."/>
            <person name="Damayanti I."/>
            <person name="Sorensen P.M."/>
            <person name="Baidoo E.E."/>
            <person name="De Carvalho A.C."/>
            <person name="Riley R."/>
            <person name="Lipzen A."/>
            <person name="He G."/>
            <person name="Yan M."/>
            <person name="Haridas S."/>
            <person name="Daum C."/>
            <person name="Yoshinaga Y."/>
            <person name="Ng V."/>
            <person name="Grigoriev I.V."/>
            <person name="Munk R."/>
            <person name="Nuraida L."/>
            <person name="Wijaya C.H."/>
            <person name="Morales P.-C."/>
            <person name="Keasling J.D."/>
        </authorList>
    </citation>
    <scope>NUCLEOTIDE SEQUENCE [LARGE SCALE GENOMIC DNA]</scope>
    <source>
        <strain evidence="3 4">FGSC 2613</strain>
    </source>
</reference>
<name>A0ABR3D1B4_NEUIN</name>
<feature type="non-terminal residue" evidence="3">
    <location>
        <position position="1"/>
    </location>
</feature>
<gene>
    <name evidence="3" type="ORF">QR685DRAFT_450446</name>
</gene>
<keyword evidence="2" id="KW-0472">Membrane</keyword>
<protein>
    <submittedName>
        <fullName evidence="3">Uncharacterized protein</fullName>
    </submittedName>
</protein>
<keyword evidence="2" id="KW-0812">Transmembrane</keyword>
<evidence type="ECO:0000256" key="2">
    <source>
        <dbReference type="SAM" id="Phobius"/>
    </source>
</evidence>
<sequence>TGWNAYCLTTTIYESYPSATNSWVSYGCSDVTGDRQFTLYRNLDIPLASTTTTSFAQDSDGPAKTASPELSMSGVASQPTDNSDSTKSSSSGSKAWIAAAAAGPVVALLVIGALIFRCGAISQVRRGV</sequence>
<accession>A0ABR3D1B4</accession>
<organism evidence="3 4">
    <name type="scientific">Neurospora intermedia</name>
    <dbReference type="NCBI Taxonomy" id="5142"/>
    <lineage>
        <taxon>Eukaryota</taxon>
        <taxon>Fungi</taxon>
        <taxon>Dikarya</taxon>
        <taxon>Ascomycota</taxon>
        <taxon>Pezizomycotina</taxon>
        <taxon>Sordariomycetes</taxon>
        <taxon>Sordariomycetidae</taxon>
        <taxon>Sordariales</taxon>
        <taxon>Sordariaceae</taxon>
        <taxon>Neurospora</taxon>
    </lineage>
</organism>
<proteinExistence type="predicted"/>
<feature type="transmembrane region" description="Helical" evidence="2">
    <location>
        <begin position="95"/>
        <end position="116"/>
    </location>
</feature>
<feature type="compositionally biased region" description="Polar residues" evidence="1">
    <location>
        <begin position="68"/>
        <end position="87"/>
    </location>
</feature>
<comment type="caution">
    <text evidence="3">The sequence shown here is derived from an EMBL/GenBank/DDBJ whole genome shotgun (WGS) entry which is preliminary data.</text>
</comment>
<dbReference type="EMBL" id="JAVLET010000012">
    <property type="protein sequence ID" value="KAL0466492.1"/>
    <property type="molecule type" value="Genomic_DNA"/>
</dbReference>
<evidence type="ECO:0000313" key="4">
    <source>
        <dbReference type="Proteomes" id="UP001451303"/>
    </source>
</evidence>